<dbReference type="PROSITE" id="PS00463">
    <property type="entry name" value="ZN2_CY6_FUNGAL_1"/>
    <property type="match status" value="1"/>
</dbReference>
<keyword evidence="7" id="KW-0689">Ribosomal protein</keyword>
<evidence type="ECO:0000256" key="5">
    <source>
        <dbReference type="SAM" id="MobiDB-lite"/>
    </source>
</evidence>
<proteinExistence type="predicted"/>
<dbReference type="PROSITE" id="PS50048">
    <property type="entry name" value="ZN2_CY6_FUNGAL_2"/>
    <property type="match status" value="1"/>
</dbReference>
<dbReference type="OrthoDB" id="2260578at2759"/>
<dbReference type="GO" id="GO:0005634">
    <property type="term" value="C:nucleus"/>
    <property type="evidence" value="ECO:0007669"/>
    <property type="project" value="UniProtKB-SubCell"/>
</dbReference>
<dbReference type="Pfam" id="PF00172">
    <property type="entry name" value="Zn_clus"/>
    <property type="match status" value="1"/>
</dbReference>
<keyword evidence="8" id="KW-1185">Reference proteome</keyword>
<evidence type="ECO:0000256" key="3">
    <source>
        <dbReference type="ARBA" id="ARBA00023125"/>
    </source>
</evidence>
<dbReference type="InterPro" id="IPR029064">
    <property type="entry name" value="Ribosomal_eL30-like_sf"/>
</dbReference>
<evidence type="ECO:0000256" key="2">
    <source>
        <dbReference type="ARBA" id="ARBA00022723"/>
    </source>
</evidence>
<accession>A0A1C7NMS8</accession>
<dbReference type="GO" id="GO:0006351">
    <property type="term" value="P:DNA-templated transcription"/>
    <property type="evidence" value="ECO:0007669"/>
    <property type="project" value="InterPro"/>
</dbReference>
<dbReference type="EMBL" id="LUGH01000078">
    <property type="protein sequence ID" value="OBZ89786.1"/>
    <property type="molecule type" value="Genomic_DNA"/>
</dbReference>
<dbReference type="SMART" id="SM00066">
    <property type="entry name" value="GAL4"/>
    <property type="match status" value="1"/>
</dbReference>
<evidence type="ECO:0000313" key="8">
    <source>
        <dbReference type="Proteomes" id="UP000093000"/>
    </source>
</evidence>
<evidence type="ECO:0000256" key="1">
    <source>
        <dbReference type="ARBA" id="ARBA00004123"/>
    </source>
</evidence>
<dbReference type="GO" id="GO:0000981">
    <property type="term" value="F:DNA-binding transcription factor activity, RNA polymerase II-specific"/>
    <property type="evidence" value="ECO:0007669"/>
    <property type="project" value="InterPro"/>
</dbReference>
<dbReference type="Gene3D" id="4.10.240.10">
    <property type="entry name" value="Zn(2)-C6 fungal-type DNA-binding domain"/>
    <property type="match status" value="1"/>
</dbReference>
<dbReference type="SUPFAM" id="SSF57701">
    <property type="entry name" value="Zn2/Cys6 DNA-binding domain"/>
    <property type="match status" value="1"/>
</dbReference>
<dbReference type="AlphaFoldDB" id="A0A1C7NMS8"/>
<keyword evidence="4" id="KW-0539">Nucleus</keyword>
<dbReference type="GO" id="GO:0005840">
    <property type="term" value="C:ribosome"/>
    <property type="evidence" value="ECO:0007669"/>
    <property type="project" value="UniProtKB-KW"/>
</dbReference>
<keyword evidence="2" id="KW-0479">Metal-binding</keyword>
<dbReference type="InParanoid" id="A0A1C7NMS8"/>
<dbReference type="InterPro" id="IPR001138">
    <property type="entry name" value="Zn2Cys6_DnaBD"/>
</dbReference>
<name>A0A1C7NMS8_9FUNG</name>
<dbReference type="PANTHER" id="PTHR46910:SF3">
    <property type="entry name" value="HALOTOLERANCE PROTEIN 9-RELATED"/>
    <property type="match status" value="1"/>
</dbReference>
<dbReference type="STRING" id="101091.A0A1C7NMS8"/>
<dbReference type="Pfam" id="PF04082">
    <property type="entry name" value="Fungal_trans"/>
    <property type="match status" value="1"/>
</dbReference>
<reference evidence="7 8" key="1">
    <citation type="submission" date="2016-03" db="EMBL/GenBank/DDBJ databases">
        <title>Choanephora cucurbitarum.</title>
        <authorList>
            <person name="Min B."/>
            <person name="Park H."/>
            <person name="Park J.-H."/>
            <person name="Shin H.-D."/>
            <person name="Choi I.-G."/>
        </authorList>
    </citation>
    <scope>NUCLEOTIDE SEQUENCE [LARGE SCALE GENOMIC DNA]</scope>
    <source>
        <strain evidence="7 8">KUS-F28377</strain>
    </source>
</reference>
<gene>
    <name evidence="7" type="primary">rpl7a_0</name>
    <name evidence="7" type="ORF">A0J61_02174</name>
</gene>
<dbReference type="CDD" id="cd00067">
    <property type="entry name" value="GAL4"/>
    <property type="match status" value="1"/>
</dbReference>
<dbReference type="CDD" id="cd12148">
    <property type="entry name" value="fungal_TF_MHR"/>
    <property type="match status" value="1"/>
</dbReference>
<protein>
    <submittedName>
        <fullName evidence="7">60S ribosomal protein L7a</fullName>
    </submittedName>
</protein>
<dbReference type="Proteomes" id="UP000093000">
    <property type="component" value="Unassembled WGS sequence"/>
</dbReference>
<dbReference type="InterPro" id="IPR036864">
    <property type="entry name" value="Zn2-C6_fun-type_DNA-bd_sf"/>
</dbReference>
<feature type="domain" description="Zn(2)-C6 fungal-type" evidence="6">
    <location>
        <begin position="19"/>
        <end position="49"/>
    </location>
</feature>
<comment type="subcellular location">
    <subcellularLocation>
        <location evidence="1">Nucleus</location>
    </subcellularLocation>
</comment>
<evidence type="ECO:0000313" key="7">
    <source>
        <dbReference type="EMBL" id="OBZ89786.1"/>
    </source>
</evidence>
<dbReference type="Gene3D" id="3.30.1330.30">
    <property type="match status" value="1"/>
</dbReference>
<dbReference type="GO" id="GO:0003677">
    <property type="term" value="F:DNA binding"/>
    <property type="evidence" value="ECO:0007669"/>
    <property type="project" value="UniProtKB-KW"/>
</dbReference>
<sequence length="684" mass="77526">MSKTTVSQQPAKRVKVTLACVVCRKKKVRCDGIQPACSRCQSVGACCQYSDPPKKRGPPKGYVEVIESRVHRIESLLGGYQQQQPILRNPDINVFPTIKPVNSMLSLIAGRVDSLEHHAHGSNGIIPDYSMHDQISWTDHYFDYFNCIFPVLSKSQFVFQLEDNSLNPLLKLAVFALGSRLQGGMDGQEANLVAQFDSLISHDILFPEICSLQALAIMCWYTHLTGNMHKCYSLRHCLACMSHKLNLRYESANESQDMHLTEMKRRAYWVCFVLDQWLAHCTGTESFFTSQSDCKQPQLEESQLSLLFAQQQQQPELSLLDTFESAFQITSFREMIRLATILSNIADRHPHQSESSLTEWLLKLPSYLDFNNAQACKPTPLTRMFRILYYTAQIMINNKRFYHTLSSSICTTAASTIIHISEHMLASGEQRYLSNLFFISLTLATSVHLDNAITNTKDNAPDKVNLLKGASLMKELNITVLPRSELNKLIDCFLMDKCDFSLEFKTKRSFAEMESDLLLVSPPSTPVTADHQSVTSQHMLIESFDINHLLAIDEWPADWTHMLDQSSCSPISYFTPSQSPSLNLEDEQAPAKKSTGKKVAPAPYPIKGKQATKAASNPLIEKTPKNFGVGQDIQPKRDVSRFVKWPQYVRLQRQKKILYQRLKVPPALNQFTHVLDKNTATQVF</sequence>
<keyword evidence="7" id="KW-0687">Ribonucleoprotein</keyword>
<dbReference type="InterPro" id="IPR050987">
    <property type="entry name" value="AtrR-like"/>
</dbReference>
<feature type="non-terminal residue" evidence="7">
    <location>
        <position position="684"/>
    </location>
</feature>
<evidence type="ECO:0000256" key="4">
    <source>
        <dbReference type="ARBA" id="ARBA00023242"/>
    </source>
</evidence>
<dbReference type="InterPro" id="IPR007219">
    <property type="entry name" value="XnlR_reg_dom"/>
</dbReference>
<dbReference type="PANTHER" id="PTHR46910">
    <property type="entry name" value="TRANSCRIPTION FACTOR PDR1"/>
    <property type="match status" value="1"/>
</dbReference>
<organism evidence="7 8">
    <name type="scientific">Choanephora cucurbitarum</name>
    <dbReference type="NCBI Taxonomy" id="101091"/>
    <lineage>
        <taxon>Eukaryota</taxon>
        <taxon>Fungi</taxon>
        <taxon>Fungi incertae sedis</taxon>
        <taxon>Mucoromycota</taxon>
        <taxon>Mucoromycotina</taxon>
        <taxon>Mucoromycetes</taxon>
        <taxon>Mucorales</taxon>
        <taxon>Mucorineae</taxon>
        <taxon>Choanephoraceae</taxon>
        <taxon>Choanephoroideae</taxon>
        <taxon>Choanephora</taxon>
    </lineage>
</organism>
<comment type="caution">
    <text evidence="7">The sequence shown here is derived from an EMBL/GenBank/DDBJ whole genome shotgun (WGS) entry which is preliminary data.</text>
</comment>
<feature type="region of interest" description="Disordered" evidence="5">
    <location>
        <begin position="579"/>
        <end position="604"/>
    </location>
</feature>
<dbReference type="PRINTS" id="PR00882">
    <property type="entry name" value="RIBOSOMALL7A"/>
</dbReference>
<dbReference type="GO" id="GO:0008270">
    <property type="term" value="F:zinc ion binding"/>
    <property type="evidence" value="ECO:0007669"/>
    <property type="project" value="InterPro"/>
</dbReference>
<keyword evidence="3" id="KW-0238">DNA-binding</keyword>
<evidence type="ECO:0000259" key="6">
    <source>
        <dbReference type="PROSITE" id="PS50048"/>
    </source>
</evidence>
<dbReference type="InterPro" id="IPR001921">
    <property type="entry name" value="Ribosomal_eL8_euk"/>
</dbReference>